<gene>
    <name evidence="2" type="ORF">AB675_2647</name>
</gene>
<comment type="caution">
    <text evidence="2">The sequence shown here is derived from an EMBL/GenBank/DDBJ whole genome shotgun (WGS) entry which is preliminary data.</text>
</comment>
<dbReference type="EMBL" id="LFJN01000002">
    <property type="protein sequence ID" value="KPI45001.1"/>
    <property type="molecule type" value="Genomic_DNA"/>
</dbReference>
<accession>A0A0N0NRE7</accession>
<feature type="compositionally biased region" description="Low complexity" evidence="1">
    <location>
        <begin position="54"/>
        <end position="80"/>
    </location>
</feature>
<feature type="compositionally biased region" description="Basic and acidic residues" evidence="1">
    <location>
        <begin position="131"/>
        <end position="140"/>
    </location>
</feature>
<dbReference type="RefSeq" id="XP_018004964.1">
    <property type="nucleotide sequence ID" value="XM_018142636.1"/>
</dbReference>
<evidence type="ECO:0000256" key="1">
    <source>
        <dbReference type="SAM" id="MobiDB-lite"/>
    </source>
</evidence>
<feature type="compositionally biased region" description="Low complexity" evidence="1">
    <location>
        <begin position="20"/>
        <end position="37"/>
    </location>
</feature>
<feature type="region of interest" description="Disordered" evidence="1">
    <location>
        <begin position="1"/>
        <end position="181"/>
    </location>
</feature>
<dbReference type="Proteomes" id="UP000038010">
    <property type="component" value="Unassembled WGS sequence"/>
</dbReference>
<sequence>MEPLPRPSARGGRARRTQKTVLATTTADATRAGTVATSSRDMNRSSKSEQKKPVTTASASVSASGSVQNSNRNFGSRSNSDLGRQERIGKDIAGVGWNFGSSQSKRTQASQITVSAFNQSTRNTRSIEPGPDDRRRRPDRNAPLPNNRFERQADYREMGSQFDGHADRCGHELDEADLRDR</sequence>
<organism evidence="2 3">
    <name type="scientific">Cyphellophora attinorum</name>
    <dbReference type="NCBI Taxonomy" id="1664694"/>
    <lineage>
        <taxon>Eukaryota</taxon>
        <taxon>Fungi</taxon>
        <taxon>Dikarya</taxon>
        <taxon>Ascomycota</taxon>
        <taxon>Pezizomycotina</taxon>
        <taxon>Eurotiomycetes</taxon>
        <taxon>Chaetothyriomycetidae</taxon>
        <taxon>Chaetothyriales</taxon>
        <taxon>Cyphellophoraceae</taxon>
        <taxon>Cyphellophora</taxon>
    </lineage>
</organism>
<protein>
    <submittedName>
        <fullName evidence="2">Uncharacterized protein</fullName>
    </submittedName>
</protein>
<feature type="compositionally biased region" description="Polar residues" evidence="1">
    <location>
        <begin position="99"/>
        <end position="126"/>
    </location>
</feature>
<proteinExistence type="predicted"/>
<evidence type="ECO:0000313" key="3">
    <source>
        <dbReference type="Proteomes" id="UP000038010"/>
    </source>
</evidence>
<keyword evidence="3" id="KW-1185">Reference proteome</keyword>
<name>A0A0N0NRE7_9EURO</name>
<dbReference type="GeneID" id="28734516"/>
<reference evidence="2 3" key="1">
    <citation type="submission" date="2015-06" db="EMBL/GenBank/DDBJ databases">
        <title>Draft genome of the ant-associated black yeast Phialophora attae CBS 131958.</title>
        <authorList>
            <person name="Moreno L.F."/>
            <person name="Stielow B.J."/>
            <person name="de Hoog S."/>
            <person name="Vicente V.A."/>
            <person name="Weiss V.A."/>
            <person name="de Vries M."/>
            <person name="Cruz L.M."/>
            <person name="Souza E.M."/>
        </authorList>
    </citation>
    <scope>NUCLEOTIDE SEQUENCE [LARGE SCALE GENOMIC DNA]</scope>
    <source>
        <strain evidence="2 3">CBS 131958</strain>
    </source>
</reference>
<feature type="compositionally biased region" description="Basic and acidic residues" evidence="1">
    <location>
        <begin position="148"/>
        <end position="157"/>
    </location>
</feature>
<feature type="compositionally biased region" description="Basic and acidic residues" evidence="1">
    <location>
        <begin position="164"/>
        <end position="181"/>
    </location>
</feature>
<feature type="compositionally biased region" description="Basic and acidic residues" evidence="1">
    <location>
        <begin position="41"/>
        <end position="52"/>
    </location>
</feature>
<dbReference type="VEuPathDB" id="FungiDB:AB675_2647"/>
<dbReference type="AlphaFoldDB" id="A0A0N0NRE7"/>
<evidence type="ECO:0000313" key="2">
    <source>
        <dbReference type="EMBL" id="KPI45001.1"/>
    </source>
</evidence>